<dbReference type="GO" id="GO:0051205">
    <property type="term" value="P:protein insertion into membrane"/>
    <property type="evidence" value="ECO:0007669"/>
    <property type="project" value="UniProtKB-UniRule"/>
</dbReference>
<dbReference type="EMBL" id="CP022579">
    <property type="protein sequence ID" value="QEL64558.1"/>
    <property type="molecule type" value="Genomic_DNA"/>
</dbReference>
<evidence type="ECO:0000256" key="5">
    <source>
        <dbReference type="SAM" id="SignalP"/>
    </source>
</evidence>
<dbReference type="Proteomes" id="UP000323671">
    <property type="component" value="Chromosome"/>
</dbReference>
<dbReference type="AlphaFoldDB" id="A0A5C1E8K3"/>
<sequence length="164" mass="17932">MSRHLLSGLCVLSVVALAACSPPKLITEYRIDVQQGNALTQDQVAQLRPGLSKDQVRYILGTALLADAFHADRWDYVYRLQKGSTREIESRRLTIFFQDGKLTRVAGDVVPAKDGQAVGDAGVDAPEEKTRVIDLGSLPADGKPLPPVENERGFFGRMLEKVGL</sequence>
<dbReference type="HAMAP" id="MF_00925">
    <property type="entry name" value="OM_assembly_BamE"/>
    <property type="match status" value="1"/>
</dbReference>
<evidence type="ECO:0000256" key="2">
    <source>
        <dbReference type="ARBA" id="ARBA00023136"/>
    </source>
</evidence>
<accession>A0A5C1E8K3</accession>
<comment type="similarity">
    <text evidence="4">Belongs to the BamE family.</text>
</comment>
<dbReference type="PANTHER" id="PTHR37482">
    <property type="entry name" value="OUTER MEMBRANE PROTEIN ASSEMBLY FACTOR BAME"/>
    <property type="match status" value="1"/>
</dbReference>
<evidence type="ECO:0000259" key="6">
    <source>
        <dbReference type="Pfam" id="PF04355"/>
    </source>
</evidence>
<dbReference type="GO" id="GO:1990063">
    <property type="term" value="C:Bam protein complex"/>
    <property type="evidence" value="ECO:0007669"/>
    <property type="project" value="TreeGrafter"/>
</dbReference>
<dbReference type="PROSITE" id="PS51257">
    <property type="entry name" value="PROKAR_LIPOPROTEIN"/>
    <property type="match status" value="1"/>
</dbReference>
<keyword evidence="3 4" id="KW-0998">Cell outer membrane</keyword>
<dbReference type="GO" id="GO:0043165">
    <property type="term" value="P:Gram-negative-bacterium-type cell outer membrane assembly"/>
    <property type="evidence" value="ECO:0007669"/>
    <property type="project" value="UniProtKB-UniRule"/>
</dbReference>
<comment type="subcellular location">
    <subcellularLocation>
        <location evidence="4">Cell outer membrane</location>
        <topology evidence="4">Lipid-anchor</topology>
    </subcellularLocation>
</comment>
<reference evidence="7 8" key="1">
    <citation type="submission" date="2017-07" db="EMBL/GenBank/DDBJ databases">
        <title>Complete genome sequence of Oryzomicrobium terrae TPP412.</title>
        <authorList>
            <person name="Chiu L.-W."/>
            <person name="Lo K.-J."/>
            <person name="Tsai Y.-M."/>
            <person name="Lin S.-S."/>
            <person name="Kuo C.-H."/>
            <person name="Liu C.-T."/>
        </authorList>
    </citation>
    <scope>NUCLEOTIDE SEQUENCE [LARGE SCALE GENOMIC DNA]</scope>
    <source>
        <strain evidence="7 8">TPP412</strain>
    </source>
</reference>
<dbReference type="RefSeq" id="WP_054622398.1">
    <property type="nucleotide sequence ID" value="NZ_CP022579.1"/>
</dbReference>
<keyword evidence="8" id="KW-1185">Reference proteome</keyword>
<gene>
    <name evidence="7" type="primary">omlA</name>
    <name evidence="4" type="synonym">bamE</name>
    <name evidence="7" type="ORF">OTERR_10820</name>
</gene>
<keyword evidence="4" id="KW-0564">Palmitate</keyword>
<feature type="chain" id="PRO_5023516299" description="Outer membrane protein assembly factor BamE" evidence="5">
    <location>
        <begin position="19"/>
        <end position="164"/>
    </location>
</feature>
<dbReference type="PANTHER" id="PTHR37482:SF1">
    <property type="entry name" value="OUTER MEMBRANE PROTEIN ASSEMBLY FACTOR BAME"/>
    <property type="match status" value="1"/>
</dbReference>
<feature type="signal peptide" evidence="5">
    <location>
        <begin position="1"/>
        <end position="18"/>
    </location>
</feature>
<dbReference type="InterPro" id="IPR026592">
    <property type="entry name" value="BamE"/>
</dbReference>
<keyword evidence="2 4" id="KW-0472">Membrane</keyword>
<organism evidence="7 8">
    <name type="scientific">Oryzomicrobium terrae</name>
    <dbReference type="NCBI Taxonomy" id="1735038"/>
    <lineage>
        <taxon>Bacteria</taxon>
        <taxon>Pseudomonadati</taxon>
        <taxon>Pseudomonadota</taxon>
        <taxon>Betaproteobacteria</taxon>
        <taxon>Rhodocyclales</taxon>
        <taxon>Rhodocyclaceae</taxon>
        <taxon>Oryzomicrobium</taxon>
    </lineage>
</organism>
<keyword evidence="4 7" id="KW-0449">Lipoprotein</keyword>
<dbReference type="KEGG" id="otr:OTERR_10820"/>
<dbReference type="Gene3D" id="3.30.1450.10">
    <property type="match status" value="1"/>
</dbReference>
<comment type="function">
    <text evidence="4">Part of the outer membrane protein assembly complex, which is involved in assembly and insertion of beta-barrel proteins into the outer membrane.</text>
</comment>
<evidence type="ECO:0000256" key="4">
    <source>
        <dbReference type="HAMAP-Rule" id="MF_00925"/>
    </source>
</evidence>
<proteinExistence type="inferred from homology"/>
<feature type="domain" description="Outer membrane protein assembly factor BamE" evidence="6">
    <location>
        <begin position="36"/>
        <end position="105"/>
    </location>
</feature>
<dbReference type="InterPro" id="IPR007450">
    <property type="entry name" value="BamE_dom"/>
</dbReference>
<keyword evidence="1 4" id="KW-0732">Signal</keyword>
<comment type="subunit">
    <text evidence="4">Part of the Bam complex.</text>
</comment>
<dbReference type="GO" id="GO:0030674">
    <property type="term" value="F:protein-macromolecule adaptor activity"/>
    <property type="evidence" value="ECO:0007669"/>
    <property type="project" value="TreeGrafter"/>
</dbReference>
<protein>
    <recommendedName>
        <fullName evidence="4">Outer membrane protein assembly factor BamE</fullName>
    </recommendedName>
</protein>
<evidence type="ECO:0000256" key="3">
    <source>
        <dbReference type="ARBA" id="ARBA00023237"/>
    </source>
</evidence>
<evidence type="ECO:0000313" key="8">
    <source>
        <dbReference type="Proteomes" id="UP000323671"/>
    </source>
</evidence>
<dbReference type="Pfam" id="PF04355">
    <property type="entry name" value="BamE"/>
    <property type="match status" value="1"/>
</dbReference>
<evidence type="ECO:0000313" key="7">
    <source>
        <dbReference type="EMBL" id="QEL64558.1"/>
    </source>
</evidence>
<name>A0A5C1E8K3_9RHOO</name>
<dbReference type="InterPro" id="IPR037873">
    <property type="entry name" value="BamE-like"/>
</dbReference>
<evidence type="ECO:0000256" key="1">
    <source>
        <dbReference type="ARBA" id="ARBA00022729"/>
    </source>
</evidence>